<evidence type="ECO:0000313" key="4">
    <source>
        <dbReference type="Proteomes" id="UP000006431"/>
    </source>
</evidence>
<evidence type="ECO:0000313" key="3">
    <source>
        <dbReference type="EMBL" id="EHP28739.1"/>
    </source>
</evidence>
<evidence type="ECO:0000259" key="2">
    <source>
        <dbReference type="Pfam" id="PF02254"/>
    </source>
</evidence>
<organism evidence="3 4">
    <name type="scientific">Sulfurimonas gotlandica (strain DSM 19862 / JCM 16533 / GD1)</name>
    <dbReference type="NCBI Taxonomy" id="929558"/>
    <lineage>
        <taxon>Bacteria</taxon>
        <taxon>Pseudomonadati</taxon>
        <taxon>Campylobacterota</taxon>
        <taxon>Epsilonproteobacteria</taxon>
        <taxon>Campylobacterales</taxon>
        <taxon>Sulfurimonadaceae</taxon>
        <taxon>Sulfurimonas</taxon>
    </lineage>
</organism>
<accession>B6BL07</accession>
<dbReference type="SUPFAM" id="SSF51735">
    <property type="entry name" value="NAD(P)-binding Rossmann-fold domains"/>
    <property type="match status" value="1"/>
</dbReference>
<dbReference type="RefSeq" id="WP_008338630.1">
    <property type="nucleotide sequence ID" value="NZ_AFRZ01000001.1"/>
</dbReference>
<feature type="transmembrane region" description="Helical" evidence="1">
    <location>
        <begin position="72"/>
        <end position="90"/>
    </location>
</feature>
<keyword evidence="4" id="KW-1185">Reference proteome</keyword>
<feature type="domain" description="RCK N-terminal" evidence="2">
    <location>
        <begin position="109"/>
        <end position="192"/>
    </location>
</feature>
<feature type="transmembrane region" description="Helical" evidence="1">
    <location>
        <begin position="17"/>
        <end position="38"/>
    </location>
</feature>
<dbReference type="PATRIC" id="fig|929558.5.peg.213"/>
<dbReference type="InterPro" id="IPR036291">
    <property type="entry name" value="NAD(P)-bd_dom_sf"/>
</dbReference>
<dbReference type="Pfam" id="PF02254">
    <property type="entry name" value="TrkA_N"/>
    <property type="match status" value="1"/>
</dbReference>
<comment type="caution">
    <text evidence="3">The sequence shown here is derived from an EMBL/GenBank/DDBJ whole genome shotgun (WGS) entry which is preliminary data.</text>
</comment>
<keyword evidence="1" id="KW-0812">Transmembrane</keyword>
<dbReference type="AlphaFoldDB" id="B6BL07"/>
<dbReference type="OrthoDB" id="6402100at2"/>
<dbReference type="STRING" id="929558.SMGD1_0212"/>
<dbReference type="Proteomes" id="UP000006431">
    <property type="component" value="Unassembled WGS sequence"/>
</dbReference>
<sequence length="665" mass="77538">MINWLNKKVYLVLENKIWTTIILATITFIFAFIGFLQLSTDLSAMNIFKAFTNAVDIFGLDELDKTNISLEIARLFSYLTIFIGAAFLFVKDIIQKWIVKSIMTQNHSIVCGLGQNNRFYLDSEVILKEPGKIVIVEQDPTNPHIESYKAKGFGVIIGNILDKEFWNNMNIPELQNFIVSTGDDRRNIEVVTEFLDSCEKYTDDNFGINTKIYIHIESRDLNILFQQEVVQVKKELRIEIIPYSFYEDAAKQLLTTHSILGNKSELIHTNEPYDIAIVGSGELAKYIIYQICKIAHLPNQNELTIHCIDKEAEIFVQKLYKAFRYIDKVPNITIKPLTADSKSTEFYELPLWKEKNLTNVIVCQDEEKDNLDTAISLYDKTYLEEANEKTFKTKVLFAIFQEMTLSSKININKEQFREFYTFANANDICSKENLIDPKTDSIAQLVNYSYGDEYNPKEILDYDEKIVIKDRTGKKIEVTKRKAIEAKWFDTARMSDKESSRAQAMHLDIKLLALGLKKVQTTKPINTEELLKKNRIIFEKYLGNQILEGVLKDASKELDKFWANKPYQVKYFPTEYKTLFEKIVHSEHNRWNALHYLNGWVYEEFDGQNYDLKQKMKKIKHHNCLLTLEEFQTPDTQITLIYDVYSLLYIPNYLTNIGFEIVENN</sequence>
<dbReference type="EMBL" id="AFRZ01000001">
    <property type="protein sequence ID" value="EHP28739.1"/>
    <property type="molecule type" value="Genomic_DNA"/>
</dbReference>
<dbReference type="HOGENOM" id="CLU_418481_0_0_7"/>
<dbReference type="InterPro" id="IPR003148">
    <property type="entry name" value="RCK_N"/>
</dbReference>
<evidence type="ECO:0000256" key="1">
    <source>
        <dbReference type="SAM" id="Phobius"/>
    </source>
</evidence>
<reference evidence="3 4" key="1">
    <citation type="journal article" date="2012" name="Proc. Natl. Acad. Sci. U.S.A.">
        <title>Genome and physiology of a model Epsilonproteobacterium responsible for sulfide detoxification in marine oxygen depletion zones.</title>
        <authorList>
            <person name="Grote J."/>
            <person name="Schott T."/>
            <person name="Bruckner C.G."/>
            <person name="Glockner F.O."/>
            <person name="Jost G."/>
            <person name="Teeling H."/>
            <person name="Labrenz M."/>
            <person name="Jurgens K."/>
        </authorList>
    </citation>
    <scope>NUCLEOTIDE SEQUENCE [LARGE SCALE GENOMIC DNA]</scope>
    <source>
        <strain evidence="3 4">GD1</strain>
    </source>
</reference>
<name>B6BL07_SULGG</name>
<protein>
    <recommendedName>
        <fullName evidence="2">RCK N-terminal domain-containing protein</fullName>
    </recommendedName>
</protein>
<accession>H1FT03</accession>
<dbReference type="GO" id="GO:0006813">
    <property type="term" value="P:potassium ion transport"/>
    <property type="evidence" value="ECO:0007669"/>
    <property type="project" value="InterPro"/>
</dbReference>
<proteinExistence type="predicted"/>
<gene>
    <name evidence="3" type="ORF">SMGD1_0212</name>
</gene>
<keyword evidence="1" id="KW-1133">Transmembrane helix</keyword>
<dbReference type="Gene3D" id="3.40.50.720">
    <property type="entry name" value="NAD(P)-binding Rossmann-like Domain"/>
    <property type="match status" value="1"/>
</dbReference>
<dbReference type="Gene3D" id="6.20.350.10">
    <property type="match status" value="1"/>
</dbReference>
<keyword evidence="1" id="KW-0472">Membrane</keyword>